<feature type="transmembrane region" description="Helical" evidence="1">
    <location>
        <begin position="12"/>
        <end position="31"/>
    </location>
</feature>
<evidence type="ECO:0000259" key="2">
    <source>
        <dbReference type="Pfam" id="PF07331"/>
    </source>
</evidence>
<dbReference type="Pfam" id="PF07331">
    <property type="entry name" value="TctB"/>
    <property type="match status" value="1"/>
</dbReference>
<feature type="domain" description="DUF1468" evidence="2">
    <location>
        <begin position="17"/>
        <end position="169"/>
    </location>
</feature>
<organism evidence="3 4">
    <name type="scientific">Hydrogenophaga borbori</name>
    <dbReference type="NCBI Taxonomy" id="2294117"/>
    <lineage>
        <taxon>Bacteria</taxon>
        <taxon>Pseudomonadati</taxon>
        <taxon>Pseudomonadota</taxon>
        <taxon>Betaproteobacteria</taxon>
        <taxon>Burkholderiales</taxon>
        <taxon>Comamonadaceae</taxon>
        <taxon>Hydrogenophaga</taxon>
    </lineage>
</organism>
<sequence>MTEGGTAARSDLRGGAGWVGFGLLILIGSWRMERFESMGAQLYAMPGFVPALLGGALVLLGAVLMLRGWMRRRHAARAGAAPEADPGPAPLINRRIAATLALTLAYAAVLIGRLPFWLATAAFVAAFVALYAPPEQRPARRLAVALLAGALTSAVVTWVFQSIFLVRLP</sequence>
<comment type="caution">
    <text evidence="3">The sequence shown here is derived from an EMBL/GenBank/DDBJ whole genome shotgun (WGS) entry which is preliminary data.</text>
</comment>
<keyword evidence="1" id="KW-1133">Transmembrane helix</keyword>
<proteinExistence type="predicted"/>
<dbReference type="RefSeq" id="WP_116958741.1">
    <property type="nucleotide sequence ID" value="NZ_QVLS01000005.1"/>
</dbReference>
<feature type="transmembrane region" description="Helical" evidence="1">
    <location>
        <begin position="144"/>
        <end position="166"/>
    </location>
</feature>
<feature type="transmembrane region" description="Helical" evidence="1">
    <location>
        <begin position="114"/>
        <end position="132"/>
    </location>
</feature>
<feature type="transmembrane region" description="Helical" evidence="1">
    <location>
        <begin position="51"/>
        <end position="70"/>
    </location>
</feature>
<name>A0A372EK73_9BURK</name>
<reference evidence="3 4" key="1">
    <citation type="submission" date="2018-08" db="EMBL/GenBank/DDBJ databases">
        <title>Hydrogenophaga sp. LA-38 isolated from sludge.</title>
        <authorList>
            <person name="Im W.-T."/>
        </authorList>
    </citation>
    <scope>NUCLEOTIDE SEQUENCE [LARGE SCALE GENOMIC DNA]</scope>
    <source>
        <strain evidence="3 4">LA-38</strain>
    </source>
</reference>
<keyword evidence="1" id="KW-0472">Membrane</keyword>
<dbReference type="AlphaFoldDB" id="A0A372EK73"/>
<evidence type="ECO:0000256" key="1">
    <source>
        <dbReference type="SAM" id="Phobius"/>
    </source>
</evidence>
<evidence type="ECO:0000313" key="4">
    <source>
        <dbReference type="Proteomes" id="UP000261931"/>
    </source>
</evidence>
<dbReference type="EMBL" id="QVLS01000005">
    <property type="protein sequence ID" value="RFP79314.1"/>
    <property type="molecule type" value="Genomic_DNA"/>
</dbReference>
<dbReference type="InterPro" id="IPR009936">
    <property type="entry name" value="DUF1468"/>
</dbReference>
<accession>A0A372EK73</accession>
<evidence type="ECO:0000313" key="3">
    <source>
        <dbReference type="EMBL" id="RFP79314.1"/>
    </source>
</evidence>
<dbReference type="Proteomes" id="UP000261931">
    <property type="component" value="Unassembled WGS sequence"/>
</dbReference>
<protein>
    <recommendedName>
        <fullName evidence="2">DUF1468 domain-containing protein</fullName>
    </recommendedName>
</protein>
<gene>
    <name evidence="3" type="ORF">DY262_10085</name>
</gene>
<keyword evidence="4" id="KW-1185">Reference proteome</keyword>
<keyword evidence="1" id="KW-0812">Transmembrane</keyword>